<organism evidence="2 3">
    <name type="scientific">Rapidithrix thailandica</name>
    <dbReference type="NCBI Taxonomy" id="413964"/>
    <lineage>
        <taxon>Bacteria</taxon>
        <taxon>Pseudomonadati</taxon>
        <taxon>Bacteroidota</taxon>
        <taxon>Cytophagia</taxon>
        <taxon>Cytophagales</taxon>
        <taxon>Flammeovirgaceae</taxon>
        <taxon>Rapidithrix</taxon>
    </lineage>
</organism>
<evidence type="ECO:0000256" key="1">
    <source>
        <dbReference type="SAM" id="Phobius"/>
    </source>
</evidence>
<dbReference type="EMBL" id="JBDKWZ010000006">
    <property type="protein sequence ID" value="MEN7548672.1"/>
    <property type="molecule type" value="Genomic_DNA"/>
</dbReference>
<dbReference type="RefSeq" id="WP_346821449.1">
    <property type="nucleotide sequence ID" value="NZ_JBDKWZ010000006.1"/>
</dbReference>
<evidence type="ECO:0000313" key="3">
    <source>
        <dbReference type="Proteomes" id="UP001403385"/>
    </source>
</evidence>
<keyword evidence="1" id="KW-0472">Membrane</keyword>
<keyword evidence="1" id="KW-1133">Transmembrane helix</keyword>
<accession>A0AAW9RY09</accession>
<proteinExistence type="predicted"/>
<reference evidence="2 3" key="1">
    <citation type="submission" date="2024-04" db="EMBL/GenBank/DDBJ databases">
        <title>Novel genus in family Flammeovirgaceae.</title>
        <authorList>
            <person name="Nguyen T.H."/>
            <person name="Vuong T.Q."/>
            <person name="Le H."/>
            <person name="Kim S.-G."/>
        </authorList>
    </citation>
    <scope>NUCLEOTIDE SEQUENCE [LARGE SCALE GENOMIC DNA]</scope>
    <source>
        <strain evidence="2 3">JCM 23209</strain>
    </source>
</reference>
<keyword evidence="3" id="KW-1185">Reference proteome</keyword>
<name>A0AAW9RY09_9BACT</name>
<dbReference type="AlphaFoldDB" id="A0AAW9RY09"/>
<protein>
    <submittedName>
        <fullName evidence="2">Uncharacterized protein</fullName>
    </submittedName>
</protein>
<keyword evidence="1" id="KW-0812">Transmembrane</keyword>
<dbReference type="Proteomes" id="UP001403385">
    <property type="component" value="Unassembled WGS sequence"/>
</dbReference>
<sequence length="63" mass="7752">MIFFYNNYIKLHSQQGIREMWMYNKKRQAWIAILVSLILIWLFAHQEKVTLNFPLPQKQEVLE</sequence>
<gene>
    <name evidence="2" type="ORF">AAG747_12175</name>
</gene>
<feature type="transmembrane region" description="Helical" evidence="1">
    <location>
        <begin position="28"/>
        <end position="44"/>
    </location>
</feature>
<evidence type="ECO:0000313" key="2">
    <source>
        <dbReference type="EMBL" id="MEN7548672.1"/>
    </source>
</evidence>
<comment type="caution">
    <text evidence="2">The sequence shown here is derived from an EMBL/GenBank/DDBJ whole genome shotgun (WGS) entry which is preliminary data.</text>
</comment>